<reference evidence="1" key="1">
    <citation type="journal article" date="2015" name="Nature">
        <title>Complex archaea that bridge the gap between prokaryotes and eukaryotes.</title>
        <authorList>
            <person name="Spang A."/>
            <person name="Saw J.H."/>
            <person name="Jorgensen S.L."/>
            <person name="Zaremba-Niedzwiedzka K."/>
            <person name="Martijn J."/>
            <person name="Lind A.E."/>
            <person name="van Eijk R."/>
            <person name="Schleper C."/>
            <person name="Guy L."/>
            <person name="Ettema T.J."/>
        </authorList>
    </citation>
    <scope>NUCLEOTIDE SEQUENCE</scope>
</reference>
<name>A0A0F9MJ93_9ZZZZ</name>
<proteinExistence type="predicted"/>
<dbReference type="AlphaFoldDB" id="A0A0F9MJ93"/>
<accession>A0A0F9MJ93</accession>
<feature type="non-terminal residue" evidence="1">
    <location>
        <position position="1"/>
    </location>
</feature>
<evidence type="ECO:0000313" key="1">
    <source>
        <dbReference type="EMBL" id="KKM99271.1"/>
    </source>
</evidence>
<sequence length="35" mass="3695">YGPLPLTAETHSVFEILLALSVPDLTGESLVLSVL</sequence>
<gene>
    <name evidence="1" type="ORF">LCGC14_1149460</name>
</gene>
<comment type="caution">
    <text evidence="1">The sequence shown here is derived from an EMBL/GenBank/DDBJ whole genome shotgun (WGS) entry which is preliminary data.</text>
</comment>
<protein>
    <submittedName>
        <fullName evidence="1">Uncharacterized protein</fullName>
    </submittedName>
</protein>
<dbReference type="EMBL" id="LAZR01005516">
    <property type="protein sequence ID" value="KKM99271.1"/>
    <property type="molecule type" value="Genomic_DNA"/>
</dbReference>
<organism evidence="1">
    <name type="scientific">marine sediment metagenome</name>
    <dbReference type="NCBI Taxonomy" id="412755"/>
    <lineage>
        <taxon>unclassified sequences</taxon>
        <taxon>metagenomes</taxon>
        <taxon>ecological metagenomes</taxon>
    </lineage>
</organism>